<feature type="region of interest" description="Disordered" evidence="1">
    <location>
        <begin position="171"/>
        <end position="199"/>
    </location>
</feature>
<evidence type="ECO:0000313" key="2">
    <source>
        <dbReference type="EMBL" id="KAJ7221397.1"/>
    </source>
</evidence>
<proteinExistence type="predicted"/>
<feature type="compositionally biased region" description="Basic and acidic residues" evidence="1">
    <location>
        <begin position="23"/>
        <end position="36"/>
    </location>
</feature>
<sequence>MRQIAARATRQSGACGSGGAHGKGKEEKDGGSERVRVREEDAWCDKIIDLLVAGKIDLLVAGTRARGVGGAQTAAGGARGGPQAWRWRAAHAAHQPSDSAGTPPPPLASPFMHAPVAPFEPVSPGAQESPGVAAEAVHVALVLAQQLVASPSASASPVPVAASASAGTSAAAALMRPPHSSPRAPARLPPPPPQQYVPTHMRRDTISLPIAPGAGAGVGYQHPSRARGAYTYPPPYAHGLGPGPASQYSGAAHVQA</sequence>
<name>A0AAD6YH71_9AGAR</name>
<dbReference type="AlphaFoldDB" id="A0AAD6YH71"/>
<gene>
    <name evidence="2" type="ORF">GGX14DRAFT_669601</name>
</gene>
<evidence type="ECO:0000256" key="1">
    <source>
        <dbReference type="SAM" id="MobiDB-lite"/>
    </source>
</evidence>
<reference evidence="2" key="1">
    <citation type="submission" date="2023-03" db="EMBL/GenBank/DDBJ databases">
        <title>Massive genome expansion in bonnet fungi (Mycena s.s.) driven by repeated elements and novel gene families across ecological guilds.</title>
        <authorList>
            <consortium name="Lawrence Berkeley National Laboratory"/>
            <person name="Harder C.B."/>
            <person name="Miyauchi S."/>
            <person name="Viragh M."/>
            <person name="Kuo A."/>
            <person name="Thoen E."/>
            <person name="Andreopoulos B."/>
            <person name="Lu D."/>
            <person name="Skrede I."/>
            <person name="Drula E."/>
            <person name="Henrissat B."/>
            <person name="Morin E."/>
            <person name="Kohler A."/>
            <person name="Barry K."/>
            <person name="LaButti K."/>
            <person name="Morin E."/>
            <person name="Salamov A."/>
            <person name="Lipzen A."/>
            <person name="Mereny Z."/>
            <person name="Hegedus B."/>
            <person name="Baldrian P."/>
            <person name="Stursova M."/>
            <person name="Weitz H."/>
            <person name="Taylor A."/>
            <person name="Grigoriev I.V."/>
            <person name="Nagy L.G."/>
            <person name="Martin F."/>
            <person name="Kauserud H."/>
        </authorList>
    </citation>
    <scope>NUCLEOTIDE SEQUENCE</scope>
    <source>
        <strain evidence="2">9144</strain>
    </source>
</reference>
<evidence type="ECO:0000313" key="3">
    <source>
        <dbReference type="Proteomes" id="UP001219525"/>
    </source>
</evidence>
<accession>A0AAD6YH71</accession>
<comment type="caution">
    <text evidence="2">The sequence shown here is derived from an EMBL/GenBank/DDBJ whole genome shotgun (WGS) entry which is preliminary data.</text>
</comment>
<dbReference type="Proteomes" id="UP001219525">
    <property type="component" value="Unassembled WGS sequence"/>
</dbReference>
<feature type="region of interest" description="Disordered" evidence="1">
    <location>
        <begin position="89"/>
        <end position="113"/>
    </location>
</feature>
<dbReference type="EMBL" id="JARJCW010000008">
    <property type="protein sequence ID" value="KAJ7221397.1"/>
    <property type="molecule type" value="Genomic_DNA"/>
</dbReference>
<feature type="compositionally biased region" description="Low complexity" evidence="1">
    <location>
        <begin position="171"/>
        <end position="186"/>
    </location>
</feature>
<feature type="region of interest" description="Disordered" evidence="1">
    <location>
        <begin position="1"/>
        <end position="36"/>
    </location>
</feature>
<protein>
    <submittedName>
        <fullName evidence="2">Uncharacterized protein</fullName>
    </submittedName>
</protein>
<organism evidence="2 3">
    <name type="scientific">Mycena pura</name>
    <dbReference type="NCBI Taxonomy" id="153505"/>
    <lineage>
        <taxon>Eukaryota</taxon>
        <taxon>Fungi</taxon>
        <taxon>Dikarya</taxon>
        <taxon>Basidiomycota</taxon>
        <taxon>Agaricomycotina</taxon>
        <taxon>Agaricomycetes</taxon>
        <taxon>Agaricomycetidae</taxon>
        <taxon>Agaricales</taxon>
        <taxon>Marasmiineae</taxon>
        <taxon>Mycenaceae</taxon>
        <taxon>Mycena</taxon>
    </lineage>
</organism>
<keyword evidence="3" id="KW-1185">Reference proteome</keyword>